<evidence type="ECO:0000256" key="7">
    <source>
        <dbReference type="ARBA" id="ARBA00023004"/>
    </source>
</evidence>
<organism evidence="9 10">
    <name type="scientific">Bacteriovorax stolpii</name>
    <name type="common">Bdellovibrio stolpii</name>
    <dbReference type="NCBI Taxonomy" id="960"/>
    <lineage>
        <taxon>Bacteria</taxon>
        <taxon>Pseudomonadati</taxon>
        <taxon>Bdellovibrionota</taxon>
        <taxon>Bacteriovoracia</taxon>
        <taxon>Bacteriovoracales</taxon>
        <taxon>Bacteriovoracaceae</taxon>
        <taxon>Bacteriovorax</taxon>
    </lineage>
</organism>
<evidence type="ECO:0000256" key="6">
    <source>
        <dbReference type="ARBA" id="ARBA00022833"/>
    </source>
</evidence>
<evidence type="ECO:0000313" key="10">
    <source>
        <dbReference type="Proteomes" id="UP000235584"/>
    </source>
</evidence>
<dbReference type="RefSeq" id="WP_102245401.1">
    <property type="nucleotide sequence ID" value="NZ_CP025704.1"/>
</dbReference>
<evidence type="ECO:0000256" key="5">
    <source>
        <dbReference type="ARBA" id="ARBA00022808"/>
    </source>
</evidence>
<dbReference type="PANTHER" id="PTHR42752">
    <property type="entry name" value="IMIDAZOLONEPROPIONASE"/>
    <property type="match status" value="1"/>
</dbReference>
<evidence type="ECO:0000313" key="9">
    <source>
        <dbReference type="EMBL" id="AUO00114.1"/>
    </source>
</evidence>
<gene>
    <name evidence="9" type="ORF">C0V70_18780</name>
</gene>
<dbReference type="NCBIfam" id="TIGR01224">
    <property type="entry name" value="hutI"/>
    <property type="match status" value="1"/>
</dbReference>
<keyword evidence="7" id="KW-0408">Iron</keyword>
<dbReference type="PANTHER" id="PTHR42752:SF1">
    <property type="entry name" value="IMIDAZOLONEPROPIONASE-RELATED"/>
    <property type="match status" value="1"/>
</dbReference>
<dbReference type="InterPro" id="IPR032466">
    <property type="entry name" value="Metal_Hydrolase"/>
</dbReference>
<dbReference type="Pfam" id="PF01979">
    <property type="entry name" value="Amidohydro_1"/>
    <property type="match status" value="1"/>
</dbReference>
<keyword evidence="4" id="KW-0378">Hydrolase</keyword>
<dbReference type="EMBL" id="CP025704">
    <property type="protein sequence ID" value="AUO00114.1"/>
    <property type="molecule type" value="Genomic_DNA"/>
</dbReference>
<dbReference type="GO" id="GO:0046872">
    <property type="term" value="F:metal ion binding"/>
    <property type="evidence" value="ECO:0007669"/>
    <property type="project" value="UniProtKB-KW"/>
</dbReference>
<evidence type="ECO:0000256" key="8">
    <source>
        <dbReference type="NCBIfam" id="TIGR01224"/>
    </source>
</evidence>
<dbReference type="SUPFAM" id="SSF51556">
    <property type="entry name" value="Metallo-dependent hydrolases"/>
    <property type="match status" value="1"/>
</dbReference>
<name>A0A2K9NX64_BACTC</name>
<dbReference type="SUPFAM" id="SSF51338">
    <property type="entry name" value="Composite domain of metallo-dependent hydrolases"/>
    <property type="match status" value="1"/>
</dbReference>
<sequence>MTVKIFRHFSEIATLENAYKKDGRKLSPSDLGLIKDASIVYNHDEIIWVGPDSQLPEDYQHMDFIDASGKTCVPEIVDSHTHVVFGGDRAHEYSMRLNGATYEEIAKAGGGILNSMKGTNALSRSELLKLAQQRIKNIRSYGVGTIEVKSGYGLNFEKEYEISRIIHDLKNIVRPDVQIINTFMAAHAVPKDYSSSYEYMKDVVLPLLDKLGEEQILDCVDIFHEQNYFSEEDVISLFERAKRWNIPVKMHADEFNDNKGAILATKYQALSADHLLATGADGIEALKNSNTVATLLPGTGLFLGKNQANGRAFLDAGVKVAIASDYNPGSCHCDNLVMIASLAAPIYKMNMAELWCAITFNAACAVGLKNQGALIPGLRPRFSVFNTDSIDRITYNWGKNLAI</sequence>
<keyword evidence="10" id="KW-1185">Reference proteome</keyword>
<keyword evidence="5" id="KW-0369">Histidine metabolism</keyword>
<dbReference type="InterPro" id="IPR006680">
    <property type="entry name" value="Amidohydro-rel"/>
</dbReference>
<accession>A0A2K9NX64</accession>
<dbReference type="KEGG" id="bsto:C0V70_18780"/>
<keyword evidence="6" id="KW-0862">Zinc</keyword>
<proteinExistence type="predicted"/>
<evidence type="ECO:0000256" key="3">
    <source>
        <dbReference type="ARBA" id="ARBA00022723"/>
    </source>
</evidence>
<reference evidence="9 10" key="1">
    <citation type="submission" date="2018-01" db="EMBL/GenBank/DDBJ databases">
        <title>Complete genome sequence of Bacteriovorax stolpii DSM12778.</title>
        <authorList>
            <person name="Tang B."/>
            <person name="Chang J."/>
        </authorList>
    </citation>
    <scope>NUCLEOTIDE SEQUENCE [LARGE SCALE GENOMIC DNA]</scope>
    <source>
        <strain evidence="9 10">DSM 12778</strain>
    </source>
</reference>
<dbReference type="EC" id="3.5.2.7" evidence="2 8"/>
<evidence type="ECO:0000256" key="2">
    <source>
        <dbReference type="ARBA" id="ARBA00012864"/>
    </source>
</evidence>
<comment type="pathway">
    <text evidence="1">Amino-acid degradation.</text>
</comment>
<dbReference type="InterPro" id="IPR005920">
    <property type="entry name" value="HutI"/>
</dbReference>
<dbReference type="Gene3D" id="3.20.20.140">
    <property type="entry name" value="Metal-dependent hydrolases"/>
    <property type="match status" value="1"/>
</dbReference>
<evidence type="ECO:0000256" key="4">
    <source>
        <dbReference type="ARBA" id="ARBA00022801"/>
    </source>
</evidence>
<dbReference type="Gene3D" id="2.30.40.10">
    <property type="entry name" value="Urease, subunit C, domain 1"/>
    <property type="match status" value="1"/>
</dbReference>
<protein>
    <recommendedName>
        <fullName evidence="2 8">Imidazolonepropionase</fullName>
        <ecNumber evidence="2 8">3.5.2.7</ecNumber>
    </recommendedName>
</protein>
<dbReference type="OrthoDB" id="5288479at2"/>
<evidence type="ECO:0000256" key="1">
    <source>
        <dbReference type="ARBA" id="ARBA00005023"/>
    </source>
</evidence>
<dbReference type="GO" id="GO:0005737">
    <property type="term" value="C:cytoplasm"/>
    <property type="evidence" value="ECO:0007669"/>
    <property type="project" value="UniProtKB-UniRule"/>
</dbReference>
<dbReference type="GO" id="GO:0050480">
    <property type="term" value="F:imidazolonepropionase activity"/>
    <property type="evidence" value="ECO:0007669"/>
    <property type="project" value="UniProtKB-UniRule"/>
</dbReference>
<keyword evidence="3" id="KW-0479">Metal-binding</keyword>
<dbReference type="AlphaFoldDB" id="A0A2K9NX64"/>
<dbReference type="InterPro" id="IPR011059">
    <property type="entry name" value="Metal-dep_hydrolase_composite"/>
</dbReference>
<dbReference type="Proteomes" id="UP000235584">
    <property type="component" value="Chromosome"/>
</dbReference>
<dbReference type="GO" id="GO:0019556">
    <property type="term" value="P:L-histidine catabolic process to glutamate and formamide"/>
    <property type="evidence" value="ECO:0007669"/>
    <property type="project" value="UniProtKB-UniRule"/>
</dbReference>